<name>A0A8S1NUJ1_PARPR</name>
<dbReference type="EMBL" id="CAJJDM010000100">
    <property type="protein sequence ID" value="CAD8095059.1"/>
    <property type="molecule type" value="Genomic_DNA"/>
</dbReference>
<sequence length="44" mass="5423">MMDLFQEYIITNMKQIKYLKFSLQSSSSKSFQIECNMQYERVKY</sequence>
<accession>A0A8S1NUJ1</accession>
<reference evidence="1" key="1">
    <citation type="submission" date="2021-01" db="EMBL/GenBank/DDBJ databases">
        <authorList>
            <consortium name="Genoscope - CEA"/>
            <person name="William W."/>
        </authorList>
    </citation>
    <scope>NUCLEOTIDE SEQUENCE</scope>
</reference>
<evidence type="ECO:0000313" key="2">
    <source>
        <dbReference type="Proteomes" id="UP000688137"/>
    </source>
</evidence>
<dbReference type="AlphaFoldDB" id="A0A8S1NUJ1"/>
<proteinExistence type="predicted"/>
<comment type="caution">
    <text evidence="1">The sequence shown here is derived from an EMBL/GenBank/DDBJ whole genome shotgun (WGS) entry which is preliminary data.</text>
</comment>
<evidence type="ECO:0000313" key="1">
    <source>
        <dbReference type="EMBL" id="CAD8095059.1"/>
    </source>
</evidence>
<protein>
    <submittedName>
        <fullName evidence="1">Uncharacterized protein</fullName>
    </submittedName>
</protein>
<gene>
    <name evidence="1" type="ORF">PPRIM_AZ9-3.1.T0970168</name>
</gene>
<keyword evidence="2" id="KW-1185">Reference proteome</keyword>
<organism evidence="1 2">
    <name type="scientific">Paramecium primaurelia</name>
    <dbReference type="NCBI Taxonomy" id="5886"/>
    <lineage>
        <taxon>Eukaryota</taxon>
        <taxon>Sar</taxon>
        <taxon>Alveolata</taxon>
        <taxon>Ciliophora</taxon>
        <taxon>Intramacronucleata</taxon>
        <taxon>Oligohymenophorea</taxon>
        <taxon>Peniculida</taxon>
        <taxon>Parameciidae</taxon>
        <taxon>Paramecium</taxon>
    </lineage>
</organism>
<dbReference type="Proteomes" id="UP000688137">
    <property type="component" value="Unassembled WGS sequence"/>
</dbReference>